<sequence length="333" mass="36509">MVTVREALNQAIDEEMKRDERVFVLGEEVGVSGGSHGVTGGLYKKYGKWRVLDTPISEMGFTGLAVGASYLGLRPIVDFMTWNFALQSIDHIINSCAKTLYMSGGKINCPIVFRGPNGFNPGYAAQHTQDFSSYYGAVPGLKVVAPYTAKDHKGLMKSAVRDENPVVFLENETLYNDTYENIEEGYVQPLDKAVVEIEGSDVTLIGISLSVKTCLEAAEALGALGISCEVINLVSIRPIDIQTILRSAMKTRCVFVVDFSWPSFSIASELSATIHESCFGRLMAPVQRINGKDTPTPYSKEIEKMAFPTSLDVVNSVMGICREKLHKNNKSNL</sequence>
<dbReference type="CDD" id="cd07036">
    <property type="entry name" value="TPP_PYR_E1-PDHc-beta_like"/>
    <property type="match status" value="1"/>
</dbReference>
<comment type="catalytic activity">
    <reaction evidence="5">
        <text>N(6)-[(R)-lipoyl]-L-lysyl-[protein] + pyruvate + H(+) = N(6)-[(R)-S(8)-acetyldihydrolipoyl]-L-lysyl-[protein] + CO2</text>
        <dbReference type="Rhea" id="RHEA:19189"/>
        <dbReference type="Rhea" id="RHEA-COMP:10474"/>
        <dbReference type="Rhea" id="RHEA-COMP:10478"/>
        <dbReference type="ChEBI" id="CHEBI:15361"/>
        <dbReference type="ChEBI" id="CHEBI:15378"/>
        <dbReference type="ChEBI" id="CHEBI:16526"/>
        <dbReference type="ChEBI" id="CHEBI:83099"/>
        <dbReference type="ChEBI" id="CHEBI:83111"/>
        <dbReference type="EC" id="1.2.4.1"/>
    </reaction>
</comment>
<dbReference type="GO" id="GO:0006086">
    <property type="term" value="P:pyruvate decarboxylation to acetyl-CoA"/>
    <property type="evidence" value="ECO:0007669"/>
    <property type="project" value="InterPro"/>
</dbReference>
<dbReference type="VEuPathDB" id="MicrosporidiaDB:AEWD_041120"/>
<dbReference type="PANTHER" id="PTHR11624">
    <property type="entry name" value="DEHYDROGENASE RELATED"/>
    <property type="match status" value="1"/>
</dbReference>
<keyword evidence="4 5" id="KW-0670">Pyruvate</keyword>
<protein>
    <recommendedName>
        <fullName evidence="5">Pyruvate dehydrogenase E1 component subunit beta</fullName>
        <ecNumber evidence="5">1.2.4.1</ecNumber>
    </recommendedName>
</protein>
<evidence type="ECO:0000256" key="1">
    <source>
        <dbReference type="ARBA" id="ARBA00001964"/>
    </source>
</evidence>
<dbReference type="InterPro" id="IPR033248">
    <property type="entry name" value="Transketolase_C"/>
</dbReference>
<dbReference type="AlphaFoldDB" id="M1K7L6"/>
<organism evidence="7">
    <name type="scientific">Encephalitozoon cuniculi</name>
    <name type="common">Microsporidian parasite</name>
    <dbReference type="NCBI Taxonomy" id="6035"/>
    <lineage>
        <taxon>Eukaryota</taxon>
        <taxon>Fungi</taxon>
        <taxon>Fungi incertae sedis</taxon>
        <taxon>Microsporidia</taxon>
        <taxon>Unikaryonidae</taxon>
        <taxon>Encephalitozoon</taxon>
    </lineage>
</organism>
<evidence type="ECO:0000256" key="4">
    <source>
        <dbReference type="ARBA" id="ARBA00023317"/>
    </source>
</evidence>
<dbReference type="InterPro" id="IPR009014">
    <property type="entry name" value="Transketo_C/PFOR_II"/>
</dbReference>
<reference evidence="7" key="1">
    <citation type="journal article" date="2013" name="Eukaryot. Cell">
        <title>Extremely Reduced Levels of Heterozygosity in the Vertebrate Pathogen Encephalitozoon cuniculi.</title>
        <authorList>
            <person name="Selman M."/>
            <person name="Sak B."/>
            <person name="Kvac M."/>
            <person name="Farinelli L."/>
            <person name="Weiss L.M."/>
            <person name="Corradi N."/>
        </authorList>
    </citation>
    <scope>NUCLEOTIDE SEQUENCE</scope>
</reference>
<dbReference type="FunFam" id="3.40.50.970:FF:000001">
    <property type="entry name" value="Pyruvate dehydrogenase E1 beta subunit"/>
    <property type="match status" value="1"/>
</dbReference>
<dbReference type="Gene3D" id="3.40.50.920">
    <property type="match status" value="1"/>
</dbReference>
<dbReference type="InterPro" id="IPR005475">
    <property type="entry name" value="Transketolase-like_Pyr-bd"/>
</dbReference>
<dbReference type="NCBIfam" id="NF006667">
    <property type="entry name" value="PRK09212.1"/>
    <property type="match status" value="1"/>
</dbReference>
<evidence type="ECO:0000313" key="7">
    <source>
        <dbReference type="EMBL" id="AGE95252.1"/>
    </source>
</evidence>
<dbReference type="SUPFAM" id="SSF52518">
    <property type="entry name" value="Thiamin diphosphate-binding fold (THDP-binding)"/>
    <property type="match status" value="1"/>
</dbReference>
<dbReference type="VEuPathDB" id="MicrosporidiaDB:AEWQ_041110"/>
<dbReference type="InterPro" id="IPR029061">
    <property type="entry name" value="THDP-binding"/>
</dbReference>
<keyword evidence="3 5" id="KW-0786">Thiamine pyrophosphate</keyword>
<dbReference type="OMA" id="WYANCPG"/>
<name>M1K7L6_ENCCN</name>
<keyword evidence="2 5" id="KW-0560">Oxidoreductase</keyword>
<evidence type="ECO:0000256" key="5">
    <source>
        <dbReference type="RuleBase" id="RU364074"/>
    </source>
</evidence>
<dbReference type="SUPFAM" id="SSF52922">
    <property type="entry name" value="TK C-terminal domain-like"/>
    <property type="match status" value="1"/>
</dbReference>
<dbReference type="EMBL" id="KC513606">
    <property type="protein sequence ID" value="AGE95252.1"/>
    <property type="molecule type" value="Genomic_DNA"/>
</dbReference>
<gene>
    <name evidence="7" type="ORF">ECU04_1160</name>
</gene>
<dbReference type="EC" id="1.2.4.1" evidence="5"/>
<dbReference type="VEuPathDB" id="MicrosporidiaDB:M970_041110"/>
<dbReference type="Pfam" id="PF02779">
    <property type="entry name" value="Transket_pyr"/>
    <property type="match status" value="1"/>
</dbReference>
<evidence type="ECO:0000256" key="3">
    <source>
        <dbReference type="ARBA" id="ARBA00023052"/>
    </source>
</evidence>
<dbReference type="SMART" id="SM00861">
    <property type="entry name" value="Transket_pyr"/>
    <property type="match status" value="1"/>
</dbReference>
<dbReference type="InterPro" id="IPR027110">
    <property type="entry name" value="PDHB_mito-type"/>
</dbReference>
<feature type="domain" description="Transketolase-like pyrimidine-binding" evidence="6">
    <location>
        <begin position="2"/>
        <end position="177"/>
    </location>
</feature>
<proteinExistence type="predicted"/>
<dbReference type="FunFam" id="3.40.50.920:FF:000001">
    <property type="entry name" value="Pyruvate dehydrogenase E1 beta subunit"/>
    <property type="match status" value="1"/>
</dbReference>
<accession>M1K7L6</accession>
<dbReference type="Gene3D" id="3.40.50.970">
    <property type="match status" value="1"/>
</dbReference>
<evidence type="ECO:0000259" key="6">
    <source>
        <dbReference type="SMART" id="SM00861"/>
    </source>
</evidence>
<dbReference type="VEuPathDB" id="MicrosporidiaDB:AEWR_041110"/>
<dbReference type="GO" id="GO:0004739">
    <property type="term" value="F:pyruvate dehydrogenase (acetyl-transferring) activity"/>
    <property type="evidence" value="ECO:0007669"/>
    <property type="project" value="UniProtKB-UniRule"/>
</dbReference>
<dbReference type="VEuPathDB" id="MicrosporidiaDB:ECU04_1160"/>
<comment type="cofactor">
    <cofactor evidence="1 5">
        <name>thiamine diphosphate</name>
        <dbReference type="ChEBI" id="CHEBI:58937"/>
    </cofactor>
</comment>
<dbReference type="PANTHER" id="PTHR11624:SF96">
    <property type="entry name" value="PYRUVATE DEHYDROGENASE E1 COMPONENT SUBUNIT BETA, MITOCHONDRIAL"/>
    <property type="match status" value="1"/>
</dbReference>
<comment type="function">
    <text evidence="5">The pyruvate dehydrogenase complex catalyzes the overall conversion of pyruvate to acetyl-CoA and CO2.</text>
</comment>
<evidence type="ECO:0000256" key="2">
    <source>
        <dbReference type="ARBA" id="ARBA00023002"/>
    </source>
</evidence>
<dbReference type="Pfam" id="PF02780">
    <property type="entry name" value="Transketolase_C"/>
    <property type="match status" value="1"/>
</dbReference>